<dbReference type="Gene3D" id="3.40.47.10">
    <property type="match status" value="1"/>
</dbReference>
<dbReference type="GO" id="GO:0003988">
    <property type="term" value="F:acetyl-CoA C-acyltransferase activity"/>
    <property type="evidence" value="ECO:0007669"/>
    <property type="project" value="UniProtKB-ARBA"/>
</dbReference>
<dbReference type="HOGENOM" id="CLU_035425_4_0_7"/>
<dbReference type="EMBL" id="CP001322">
    <property type="protein sequence ID" value="ACL04233.1"/>
    <property type="molecule type" value="Genomic_DNA"/>
</dbReference>
<evidence type="ECO:0000313" key="4">
    <source>
        <dbReference type="Proteomes" id="UP000000739"/>
    </source>
</evidence>
<dbReference type="InterPro" id="IPR002155">
    <property type="entry name" value="Thiolase"/>
</dbReference>
<dbReference type="Pfam" id="PF22691">
    <property type="entry name" value="Thiolase_C_1"/>
    <property type="match status" value="1"/>
</dbReference>
<protein>
    <submittedName>
        <fullName evidence="3">Thiolase</fullName>
    </submittedName>
</protein>
<dbReference type="InterPro" id="IPR020616">
    <property type="entry name" value="Thiolase_N"/>
</dbReference>
<name>B8FFH3_DESAL</name>
<dbReference type="CDD" id="cd00829">
    <property type="entry name" value="SCP-x_thiolase"/>
    <property type="match status" value="1"/>
</dbReference>
<dbReference type="KEGG" id="dal:Dalk_2540"/>
<dbReference type="PANTHER" id="PTHR42870:SF1">
    <property type="entry name" value="NON-SPECIFIC LIPID-TRANSFER PROTEIN-LIKE 2"/>
    <property type="match status" value="1"/>
</dbReference>
<dbReference type="InterPro" id="IPR016039">
    <property type="entry name" value="Thiolase-like"/>
</dbReference>
<evidence type="ECO:0000259" key="1">
    <source>
        <dbReference type="Pfam" id="PF00108"/>
    </source>
</evidence>
<gene>
    <name evidence="3" type="ordered locus">Dalk_2540</name>
</gene>
<dbReference type="RefSeq" id="WP_015947306.1">
    <property type="nucleotide sequence ID" value="NC_011768.1"/>
</dbReference>
<dbReference type="SUPFAM" id="SSF53901">
    <property type="entry name" value="Thiolase-like"/>
    <property type="match status" value="2"/>
</dbReference>
<feature type="domain" description="Thiolase C-terminal" evidence="2">
    <location>
        <begin position="276"/>
        <end position="395"/>
    </location>
</feature>
<accession>B8FFH3</accession>
<proteinExistence type="predicted"/>
<dbReference type="eggNOG" id="COG0183">
    <property type="taxonomic scope" value="Bacteria"/>
</dbReference>
<dbReference type="PANTHER" id="PTHR42870">
    <property type="entry name" value="ACETYL-COA C-ACETYLTRANSFERASE"/>
    <property type="match status" value="1"/>
</dbReference>
<dbReference type="AlphaFoldDB" id="B8FFH3"/>
<dbReference type="PIRSF" id="PIRSF000429">
    <property type="entry name" value="Ac-CoA_Ac_transf"/>
    <property type="match status" value="1"/>
</dbReference>
<evidence type="ECO:0000259" key="2">
    <source>
        <dbReference type="Pfam" id="PF22691"/>
    </source>
</evidence>
<keyword evidence="4" id="KW-1185">Reference proteome</keyword>
<organism evidence="3 4">
    <name type="scientific">Desulfatibacillum aliphaticivorans</name>
    <dbReference type="NCBI Taxonomy" id="218208"/>
    <lineage>
        <taxon>Bacteria</taxon>
        <taxon>Pseudomonadati</taxon>
        <taxon>Thermodesulfobacteriota</taxon>
        <taxon>Desulfobacteria</taxon>
        <taxon>Desulfobacterales</taxon>
        <taxon>Desulfatibacillaceae</taxon>
        <taxon>Desulfatibacillum</taxon>
    </lineage>
</organism>
<dbReference type="InterPro" id="IPR055140">
    <property type="entry name" value="Thiolase_C_2"/>
</dbReference>
<feature type="domain" description="Thiolase N-terminal" evidence="1">
    <location>
        <begin position="4"/>
        <end position="211"/>
    </location>
</feature>
<dbReference type="Pfam" id="PF00108">
    <property type="entry name" value="Thiolase_N"/>
    <property type="match status" value="1"/>
</dbReference>
<sequence length="408" mass="43743">MREVAIVGAGMTPFGRHPEKGIKDLVRGAVELALEDAGVEPGILEAAYVGSAAPGLMTGQEQIKAQVTLSAMGIDSIPMYNVENACASSSSALNLAWTAVSAGIFDCVLAVGFEKLYDENRLKSYMALGTAMDIEMGQKYMEDFQEKLGLTDKVFSEEAGAKKSVFMDMYAFYTRRYMEQYGLTQEHFAKIAVKSHKNGAMNPNAHYRKEVTLDQVMNSGDVSFPLTRMMCSPVSDGSAAVIVCSKEKAAQITNKPIWIEASVLGSGKLGYDMDDTLTRRVGLKAFKAAGITPQDVDVIEIHDATSPSEIIALIELGICPPHEAPKWIDEGYMELDGKMPVNTSGGLASKGHPIGATGLAQVYEVVNQLRGTAGERQAQNQPKIGMTQNGGGILGIDGAAMAFHILKS</sequence>
<reference evidence="3 4" key="1">
    <citation type="journal article" date="2012" name="Environ. Microbiol.">
        <title>The genome sequence of Desulfatibacillum alkenivorans AK-01: a blueprint for anaerobic alkane oxidation.</title>
        <authorList>
            <person name="Callaghan A.V."/>
            <person name="Morris B.E."/>
            <person name="Pereira I.A."/>
            <person name="McInerney M.J."/>
            <person name="Austin R.N."/>
            <person name="Groves J.T."/>
            <person name="Kukor J.J."/>
            <person name="Suflita J.M."/>
            <person name="Young L.Y."/>
            <person name="Zylstra G.J."/>
            <person name="Wawrik B."/>
        </authorList>
    </citation>
    <scope>NUCLEOTIDE SEQUENCE [LARGE SCALE GENOMIC DNA]</scope>
    <source>
        <strain evidence="3 4">AK-01</strain>
    </source>
</reference>
<dbReference type="Proteomes" id="UP000000739">
    <property type="component" value="Chromosome"/>
</dbReference>
<evidence type="ECO:0000313" key="3">
    <source>
        <dbReference type="EMBL" id="ACL04233.1"/>
    </source>
</evidence>